<sequence length="41" mass="4222">SFALLGSQLFFITADTGICPAVPAVEPASAGNFKSYKTGLM</sequence>
<feature type="non-terminal residue" evidence="1">
    <location>
        <position position="1"/>
    </location>
</feature>
<evidence type="ECO:0000313" key="1">
    <source>
        <dbReference type="EMBL" id="GAG80679.1"/>
    </source>
</evidence>
<accession>X1AFJ5</accession>
<protein>
    <submittedName>
        <fullName evidence="1">Uncharacterized protein</fullName>
    </submittedName>
</protein>
<reference evidence="1" key="1">
    <citation type="journal article" date="2014" name="Front. Microbiol.">
        <title>High frequency of phylogenetically diverse reductive dehalogenase-homologous genes in deep subseafloor sedimentary metagenomes.</title>
        <authorList>
            <person name="Kawai M."/>
            <person name="Futagami T."/>
            <person name="Toyoda A."/>
            <person name="Takaki Y."/>
            <person name="Nishi S."/>
            <person name="Hori S."/>
            <person name="Arai W."/>
            <person name="Tsubouchi T."/>
            <person name="Morono Y."/>
            <person name="Uchiyama I."/>
            <person name="Ito T."/>
            <person name="Fujiyama A."/>
            <person name="Inagaki F."/>
            <person name="Takami H."/>
        </authorList>
    </citation>
    <scope>NUCLEOTIDE SEQUENCE</scope>
    <source>
        <strain evidence="1">Expedition CK06-06</strain>
    </source>
</reference>
<proteinExistence type="predicted"/>
<dbReference type="AlphaFoldDB" id="X1AFJ5"/>
<gene>
    <name evidence="1" type="ORF">S01H4_35692</name>
</gene>
<comment type="caution">
    <text evidence="1">The sequence shown here is derived from an EMBL/GenBank/DDBJ whole genome shotgun (WGS) entry which is preliminary data.</text>
</comment>
<dbReference type="EMBL" id="BART01019004">
    <property type="protein sequence ID" value="GAG80679.1"/>
    <property type="molecule type" value="Genomic_DNA"/>
</dbReference>
<organism evidence="1">
    <name type="scientific">marine sediment metagenome</name>
    <dbReference type="NCBI Taxonomy" id="412755"/>
    <lineage>
        <taxon>unclassified sequences</taxon>
        <taxon>metagenomes</taxon>
        <taxon>ecological metagenomes</taxon>
    </lineage>
</organism>
<name>X1AFJ5_9ZZZZ</name>